<dbReference type="GO" id="GO:0016747">
    <property type="term" value="F:acyltransferase activity, transferring groups other than amino-acyl groups"/>
    <property type="evidence" value="ECO:0007669"/>
    <property type="project" value="InterPro"/>
</dbReference>
<evidence type="ECO:0000313" key="5">
    <source>
        <dbReference type="Proteomes" id="UP000050794"/>
    </source>
</evidence>
<evidence type="ECO:0000313" key="6">
    <source>
        <dbReference type="WBParaSite" id="TCNE_0001587401-mRNA-1"/>
    </source>
</evidence>
<dbReference type="EMBL" id="UYWY01023158">
    <property type="protein sequence ID" value="VDM47194.1"/>
    <property type="molecule type" value="Genomic_DNA"/>
</dbReference>
<reference evidence="6" key="1">
    <citation type="submission" date="2016-06" db="UniProtKB">
        <authorList>
            <consortium name="WormBaseParasite"/>
        </authorList>
    </citation>
    <scope>IDENTIFICATION</scope>
</reference>
<feature type="transmembrane region" description="Helical" evidence="1">
    <location>
        <begin position="67"/>
        <end position="84"/>
    </location>
</feature>
<dbReference type="Proteomes" id="UP000050794">
    <property type="component" value="Unassembled WGS sequence"/>
</dbReference>
<dbReference type="InterPro" id="IPR050879">
    <property type="entry name" value="Acyltransferase_3"/>
</dbReference>
<dbReference type="GO" id="GO:0016020">
    <property type="term" value="C:membrane"/>
    <property type="evidence" value="ECO:0007669"/>
    <property type="project" value="TreeGrafter"/>
</dbReference>
<feature type="domain" description="Acyltransferase 3" evidence="2">
    <location>
        <begin position="33"/>
        <end position="225"/>
    </location>
</feature>
<keyword evidence="5" id="KW-1185">Reference proteome</keyword>
<keyword evidence="1" id="KW-0472">Membrane</keyword>
<feature type="transmembrane region" description="Helical" evidence="1">
    <location>
        <begin position="146"/>
        <end position="163"/>
    </location>
</feature>
<sequence>MVDCRWTLAFSSNIHKYLQQKDYFAQYLYFLQIANYDFLLHSWSLAVEIQFYCLAPFLAMIVHRLRYGQLLVAIVGMASFVLHVRSHGELQFSSLPSRLWQFIAGAFAYDMQNKGNVLPNTACKVVAFLAFIAISPLILFAWDNDLIWRLVVTLAAAVIISRLSPNLNDYFRNVAVLVLVGNISYSLYLAHWPLIVFFRYNLHVDSLPLTECIIIAQLSFLIAYISFKTIETYFTHEILLKTFLFIIILLCISVFLMIPTSKAIVLVEESVNDFNATTLSPIDNGNETVRKTWFVFIPFHLVCQHSLQGPGKTKVAIFGNSFAHRALFAVVKAFGRRAKQIRLIANIGCPPFIGSTYPEDIDCAPFLNASVELLEDMKPDITFIIFRPFTPIDSPIIDLSKDDQLNNIQRTIDRISLITKRIVLEYPLPVNKQR</sequence>
<feature type="transmembrane region" description="Helical" evidence="1">
    <location>
        <begin position="121"/>
        <end position="140"/>
    </location>
</feature>
<evidence type="ECO:0000259" key="2">
    <source>
        <dbReference type="Pfam" id="PF01757"/>
    </source>
</evidence>
<dbReference type="PANTHER" id="PTHR23028">
    <property type="entry name" value="ACETYLTRANSFERASE"/>
    <property type="match status" value="1"/>
</dbReference>
<dbReference type="GO" id="GO:0000271">
    <property type="term" value="P:polysaccharide biosynthetic process"/>
    <property type="evidence" value="ECO:0007669"/>
    <property type="project" value="TreeGrafter"/>
</dbReference>
<evidence type="ECO:0000256" key="1">
    <source>
        <dbReference type="SAM" id="Phobius"/>
    </source>
</evidence>
<feature type="transmembrane region" description="Helical" evidence="1">
    <location>
        <begin position="239"/>
        <end position="258"/>
    </location>
</feature>
<evidence type="ECO:0000259" key="3">
    <source>
        <dbReference type="Pfam" id="PF19040"/>
    </source>
</evidence>
<dbReference type="WBParaSite" id="TCNE_0001587401-mRNA-1">
    <property type="protein sequence ID" value="TCNE_0001587401-mRNA-1"/>
    <property type="gene ID" value="TCNE_0001587401"/>
</dbReference>
<dbReference type="InterPro" id="IPR002656">
    <property type="entry name" value="Acyl_transf_3_dom"/>
</dbReference>
<name>A0A183V553_TOXCA</name>
<proteinExistence type="predicted"/>
<keyword evidence="1" id="KW-0812">Transmembrane</keyword>
<evidence type="ECO:0000313" key="4">
    <source>
        <dbReference type="EMBL" id="VDM47194.1"/>
    </source>
</evidence>
<dbReference type="Pfam" id="PF19040">
    <property type="entry name" value="SGNH"/>
    <property type="match status" value="1"/>
</dbReference>
<organism evidence="5 6">
    <name type="scientific">Toxocara canis</name>
    <name type="common">Canine roundworm</name>
    <dbReference type="NCBI Taxonomy" id="6265"/>
    <lineage>
        <taxon>Eukaryota</taxon>
        <taxon>Metazoa</taxon>
        <taxon>Ecdysozoa</taxon>
        <taxon>Nematoda</taxon>
        <taxon>Chromadorea</taxon>
        <taxon>Rhabditida</taxon>
        <taxon>Spirurina</taxon>
        <taxon>Ascaridomorpha</taxon>
        <taxon>Ascaridoidea</taxon>
        <taxon>Toxocaridae</taxon>
        <taxon>Toxocara</taxon>
    </lineage>
</organism>
<feature type="transmembrane region" description="Helical" evidence="1">
    <location>
        <begin position="207"/>
        <end position="227"/>
    </location>
</feature>
<feature type="transmembrane region" description="Helical" evidence="1">
    <location>
        <begin position="38"/>
        <end position="60"/>
    </location>
</feature>
<protein>
    <submittedName>
        <fullName evidence="6">Acyl_transf_3 domain-containing protein</fullName>
    </submittedName>
</protein>
<gene>
    <name evidence="4" type="ORF">TCNE_LOCUS15873</name>
</gene>
<dbReference type="AlphaFoldDB" id="A0A183V553"/>
<dbReference type="Pfam" id="PF01757">
    <property type="entry name" value="Acyl_transf_3"/>
    <property type="match status" value="1"/>
</dbReference>
<reference evidence="4 5" key="2">
    <citation type="submission" date="2018-11" db="EMBL/GenBank/DDBJ databases">
        <authorList>
            <consortium name="Pathogen Informatics"/>
        </authorList>
    </citation>
    <scope>NUCLEOTIDE SEQUENCE [LARGE SCALE GENOMIC DNA]</scope>
</reference>
<feature type="transmembrane region" description="Helical" evidence="1">
    <location>
        <begin position="175"/>
        <end position="195"/>
    </location>
</feature>
<keyword evidence="1" id="KW-1133">Transmembrane helix</keyword>
<feature type="domain" description="SGNH" evidence="3">
    <location>
        <begin position="302"/>
        <end position="430"/>
    </location>
</feature>
<dbReference type="PANTHER" id="PTHR23028:SF53">
    <property type="entry name" value="ACYL_TRANSF_3 DOMAIN-CONTAINING PROTEIN"/>
    <property type="match status" value="1"/>
</dbReference>
<dbReference type="InterPro" id="IPR043968">
    <property type="entry name" value="SGNH"/>
</dbReference>
<accession>A0A183V553</accession>